<evidence type="ECO:0000313" key="3">
    <source>
        <dbReference type="EMBL" id="VDM31427.1"/>
    </source>
</evidence>
<organism evidence="5">
    <name type="scientific">Hydatigena taeniaeformis</name>
    <name type="common">Feline tapeworm</name>
    <name type="synonym">Taenia taeniaeformis</name>
    <dbReference type="NCBI Taxonomy" id="6205"/>
    <lineage>
        <taxon>Eukaryota</taxon>
        <taxon>Metazoa</taxon>
        <taxon>Spiralia</taxon>
        <taxon>Lophotrochozoa</taxon>
        <taxon>Platyhelminthes</taxon>
        <taxon>Cestoda</taxon>
        <taxon>Eucestoda</taxon>
        <taxon>Cyclophyllidea</taxon>
        <taxon>Taeniidae</taxon>
        <taxon>Hydatigera</taxon>
    </lineage>
</organism>
<accession>A0A0R3X1M3</accession>
<proteinExistence type="predicted"/>
<feature type="compositionally biased region" description="Basic and acidic residues" evidence="1">
    <location>
        <begin position="188"/>
        <end position="205"/>
    </location>
</feature>
<sequence length="432" mass="49043">MELPDFTSLWEASNTLQKLQESLLKESLPKIQGGNQKYRRRDPESCHNYYSDGICGVSFGIAEPEFANPLATCCQQHFFTAAEFNRHTTEHIVCPGVPGTEDSSCGRSIHPTAIAFHLETEHAIANSTTDARRHDEQSDPALKRWREARRRNYPTFERVQAKIREVGYRIDRGQVLLTRKFGSLNSRKPQELKKPRDENSKRPKLETNCAETLPSVEQEGTPEGVADLPTVQDEEATSMHPAAPPLVSYDSDASWSERLEEADEIKTPTTLLTKKTLLEQLETVHPKNVQEKDADGDTQGTLATNSKPKFPASERCRNSRSNREKRGGRRRERRNRPKRDVEDGAAPTASTEADDEELEIDEVSARGGVKAFAAHPLVQMFAKRRNCMRHASLISKRPTLLQMLLAEEMRHERNQLMQCVRFVVKNNFFLPK</sequence>
<evidence type="ECO:0000256" key="1">
    <source>
        <dbReference type="SAM" id="MobiDB-lite"/>
    </source>
</evidence>
<protein>
    <submittedName>
        <fullName evidence="5">NUFIP1 domain-containing protein</fullName>
    </submittedName>
</protein>
<dbReference type="EMBL" id="UYWX01020346">
    <property type="protein sequence ID" value="VDM31427.1"/>
    <property type="molecule type" value="Genomic_DNA"/>
</dbReference>
<dbReference type="PANTHER" id="PTHR13309">
    <property type="entry name" value="NUCLEAR FRAGILE X MENTAL RETARDATION PROTEIN INTERACTING PROTEIN 1"/>
    <property type="match status" value="1"/>
</dbReference>
<gene>
    <name evidence="3" type="ORF">TTAC_LOCUS7106</name>
</gene>
<evidence type="ECO:0000259" key="2">
    <source>
        <dbReference type="Pfam" id="PF10453"/>
    </source>
</evidence>
<reference evidence="5" key="1">
    <citation type="submission" date="2017-02" db="UniProtKB">
        <authorList>
            <consortium name="WormBaseParasite"/>
        </authorList>
    </citation>
    <scope>IDENTIFICATION</scope>
</reference>
<dbReference type="Proteomes" id="UP000274429">
    <property type="component" value="Unassembled WGS sequence"/>
</dbReference>
<keyword evidence="4" id="KW-1185">Reference proteome</keyword>
<reference evidence="3 4" key="2">
    <citation type="submission" date="2018-11" db="EMBL/GenBank/DDBJ databases">
        <authorList>
            <consortium name="Pathogen Informatics"/>
        </authorList>
    </citation>
    <scope>NUCLEOTIDE SEQUENCE [LARGE SCALE GENOMIC DNA]</scope>
</reference>
<dbReference type="OrthoDB" id="273070at2759"/>
<dbReference type="GO" id="GO:0003723">
    <property type="term" value="F:RNA binding"/>
    <property type="evidence" value="ECO:0007669"/>
    <property type="project" value="InterPro"/>
</dbReference>
<dbReference type="GO" id="GO:0000492">
    <property type="term" value="P:box C/D snoRNP assembly"/>
    <property type="evidence" value="ECO:0007669"/>
    <property type="project" value="TreeGrafter"/>
</dbReference>
<dbReference type="AlphaFoldDB" id="A0A0R3X1M3"/>
<feature type="compositionally biased region" description="Basic and acidic residues" evidence="1">
    <location>
        <begin position="312"/>
        <end position="325"/>
    </location>
</feature>
<name>A0A0R3X1M3_HYDTA</name>
<dbReference type="InterPro" id="IPR039136">
    <property type="entry name" value="NUFIP1-like"/>
</dbReference>
<feature type="region of interest" description="Disordered" evidence="1">
    <location>
        <begin position="186"/>
        <end position="226"/>
    </location>
</feature>
<evidence type="ECO:0000313" key="4">
    <source>
        <dbReference type="Proteomes" id="UP000274429"/>
    </source>
</evidence>
<feature type="compositionally biased region" description="Polar residues" evidence="1">
    <location>
        <begin position="298"/>
        <end position="307"/>
    </location>
</feature>
<dbReference type="Pfam" id="PF10453">
    <property type="entry name" value="NUFIP1"/>
    <property type="match status" value="1"/>
</dbReference>
<feature type="compositionally biased region" description="Basic residues" evidence="1">
    <location>
        <begin position="326"/>
        <end position="337"/>
    </location>
</feature>
<dbReference type="GO" id="GO:0005634">
    <property type="term" value="C:nucleus"/>
    <property type="evidence" value="ECO:0007669"/>
    <property type="project" value="TreeGrafter"/>
</dbReference>
<dbReference type="InterPro" id="IPR019496">
    <property type="entry name" value="NUFIP1_cons_dom"/>
</dbReference>
<evidence type="ECO:0000313" key="5">
    <source>
        <dbReference type="WBParaSite" id="TTAC_0000712101-mRNA-1"/>
    </source>
</evidence>
<feature type="domain" description="FMR1-interacting protein 1 conserved" evidence="2">
    <location>
        <begin position="137"/>
        <end position="173"/>
    </location>
</feature>
<dbReference type="WBParaSite" id="TTAC_0000712101-mRNA-1">
    <property type="protein sequence ID" value="TTAC_0000712101-mRNA-1"/>
    <property type="gene ID" value="TTAC_0000712101"/>
</dbReference>
<dbReference type="STRING" id="6205.A0A0R3X1M3"/>
<dbReference type="PANTHER" id="PTHR13309:SF0">
    <property type="entry name" value="FMR1-INTERACTING PROTEIN NUFIP1"/>
    <property type="match status" value="1"/>
</dbReference>
<feature type="compositionally biased region" description="Basic and acidic residues" evidence="1">
    <location>
        <begin position="283"/>
        <end position="295"/>
    </location>
</feature>
<feature type="region of interest" description="Disordered" evidence="1">
    <location>
        <begin position="283"/>
        <end position="358"/>
    </location>
</feature>